<feature type="compositionally biased region" description="Polar residues" evidence="1">
    <location>
        <begin position="16"/>
        <end position="28"/>
    </location>
</feature>
<gene>
    <name evidence="2" type="ORF">AMECASPLE_031764</name>
</gene>
<protein>
    <submittedName>
        <fullName evidence="2">Uncharacterized protein</fullName>
    </submittedName>
</protein>
<accession>A0ABV1ADN6</accession>
<reference evidence="2 3" key="1">
    <citation type="submission" date="2021-06" db="EMBL/GenBank/DDBJ databases">
        <authorList>
            <person name="Palmer J.M."/>
        </authorList>
    </citation>
    <scope>NUCLEOTIDE SEQUENCE [LARGE SCALE GENOMIC DNA]</scope>
    <source>
        <strain evidence="2 3">AS_MEX2019</strain>
        <tissue evidence="2">Muscle</tissue>
    </source>
</reference>
<dbReference type="EMBL" id="JAHRIP010088645">
    <property type="protein sequence ID" value="MEQ2316356.1"/>
    <property type="molecule type" value="Genomic_DNA"/>
</dbReference>
<comment type="caution">
    <text evidence="2">The sequence shown here is derived from an EMBL/GenBank/DDBJ whole genome shotgun (WGS) entry which is preliminary data.</text>
</comment>
<proteinExistence type="predicted"/>
<evidence type="ECO:0000256" key="1">
    <source>
        <dbReference type="SAM" id="MobiDB-lite"/>
    </source>
</evidence>
<sequence>MSHPTATFHPGPSTLPAATSQLIDSTQPAIAGHMSEGLDESSVPGLDQVDSLAEYLVELRNKTSEQPGGEQHCCCVAEPAGVRQAEGGICCKAPR</sequence>
<keyword evidence="3" id="KW-1185">Reference proteome</keyword>
<organism evidence="2 3">
    <name type="scientific">Ameca splendens</name>
    <dbReference type="NCBI Taxonomy" id="208324"/>
    <lineage>
        <taxon>Eukaryota</taxon>
        <taxon>Metazoa</taxon>
        <taxon>Chordata</taxon>
        <taxon>Craniata</taxon>
        <taxon>Vertebrata</taxon>
        <taxon>Euteleostomi</taxon>
        <taxon>Actinopterygii</taxon>
        <taxon>Neopterygii</taxon>
        <taxon>Teleostei</taxon>
        <taxon>Neoteleostei</taxon>
        <taxon>Acanthomorphata</taxon>
        <taxon>Ovalentaria</taxon>
        <taxon>Atherinomorphae</taxon>
        <taxon>Cyprinodontiformes</taxon>
        <taxon>Goodeidae</taxon>
        <taxon>Ameca</taxon>
    </lineage>
</organism>
<evidence type="ECO:0000313" key="3">
    <source>
        <dbReference type="Proteomes" id="UP001469553"/>
    </source>
</evidence>
<evidence type="ECO:0000313" key="2">
    <source>
        <dbReference type="EMBL" id="MEQ2316356.1"/>
    </source>
</evidence>
<dbReference type="Proteomes" id="UP001469553">
    <property type="component" value="Unassembled WGS sequence"/>
</dbReference>
<feature type="region of interest" description="Disordered" evidence="1">
    <location>
        <begin position="1"/>
        <end position="44"/>
    </location>
</feature>
<name>A0ABV1ADN6_9TELE</name>